<evidence type="ECO:0000313" key="4">
    <source>
        <dbReference type="EMBL" id="GAA1944852.1"/>
    </source>
</evidence>
<dbReference type="Pfam" id="PF13556">
    <property type="entry name" value="HTH_30"/>
    <property type="match status" value="1"/>
</dbReference>
<dbReference type="SUPFAM" id="SSF51735">
    <property type="entry name" value="NAD(P)-binding Rossmann-fold domains"/>
    <property type="match status" value="1"/>
</dbReference>
<dbReference type="InterPro" id="IPR042070">
    <property type="entry name" value="PucR_C-HTH_sf"/>
</dbReference>
<organism evidence="4 5">
    <name type="scientific">Amycolatopsis minnesotensis</name>
    <dbReference type="NCBI Taxonomy" id="337894"/>
    <lineage>
        <taxon>Bacteria</taxon>
        <taxon>Bacillati</taxon>
        <taxon>Actinomycetota</taxon>
        <taxon>Actinomycetes</taxon>
        <taxon>Pseudonocardiales</taxon>
        <taxon>Pseudonocardiaceae</taxon>
        <taxon>Amycolatopsis</taxon>
    </lineage>
</organism>
<keyword evidence="5" id="KW-1185">Reference proteome</keyword>
<gene>
    <name evidence="4" type="ORF">GCM10009754_10740</name>
</gene>
<dbReference type="Gene3D" id="1.10.10.2840">
    <property type="entry name" value="PucR C-terminal helix-turn-helix domain"/>
    <property type="match status" value="1"/>
</dbReference>
<evidence type="ECO:0000256" key="1">
    <source>
        <dbReference type="ARBA" id="ARBA00006754"/>
    </source>
</evidence>
<dbReference type="InterPro" id="IPR025736">
    <property type="entry name" value="PucR_C-HTH_dom"/>
</dbReference>
<dbReference type="RefSeq" id="WP_344414030.1">
    <property type="nucleotide sequence ID" value="NZ_BAAANN010000003.1"/>
</dbReference>
<dbReference type="InterPro" id="IPR041522">
    <property type="entry name" value="CdaR_GGDEF"/>
</dbReference>
<accession>A0ABP5BLA6</accession>
<dbReference type="Pfam" id="PF17853">
    <property type="entry name" value="GGDEF_2"/>
    <property type="match status" value="1"/>
</dbReference>
<reference evidence="5" key="1">
    <citation type="journal article" date="2019" name="Int. J. Syst. Evol. Microbiol.">
        <title>The Global Catalogue of Microorganisms (GCM) 10K type strain sequencing project: providing services to taxonomists for standard genome sequencing and annotation.</title>
        <authorList>
            <consortium name="The Broad Institute Genomics Platform"/>
            <consortium name="The Broad Institute Genome Sequencing Center for Infectious Disease"/>
            <person name="Wu L."/>
            <person name="Ma J."/>
        </authorList>
    </citation>
    <scope>NUCLEOTIDE SEQUENCE [LARGE SCALE GENOMIC DNA]</scope>
    <source>
        <strain evidence="5">JCM 14545</strain>
    </source>
</reference>
<comment type="caution">
    <text evidence="4">The sequence shown here is derived from an EMBL/GenBank/DDBJ whole genome shotgun (WGS) entry which is preliminary data.</text>
</comment>
<dbReference type="InterPro" id="IPR036291">
    <property type="entry name" value="NAD(P)-bd_dom_sf"/>
</dbReference>
<dbReference type="InterPro" id="IPR051448">
    <property type="entry name" value="CdaR-like_regulators"/>
</dbReference>
<dbReference type="PANTHER" id="PTHR33744:SF17">
    <property type="entry name" value="CONSERVED PROTEIN"/>
    <property type="match status" value="1"/>
</dbReference>
<proteinExistence type="inferred from homology"/>
<dbReference type="EMBL" id="BAAANN010000003">
    <property type="protein sequence ID" value="GAA1944852.1"/>
    <property type="molecule type" value="Genomic_DNA"/>
</dbReference>
<name>A0ABP5BLA6_9PSEU</name>
<protein>
    <submittedName>
        <fullName evidence="4">Helix-turn-helix domain-containing protein</fullName>
    </submittedName>
</protein>
<dbReference type="PANTHER" id="PTHR33744">
    <property type="entry name" value="CARBOHYDRATE DIACID REGULATOR"/>
    <property type="match status" value="1"/>
</dbReference>
<dbReference type="Proteomes" id="UP001501116">
    <property type="component" value="Unassembled WGS sequence"/>
</dbReference>
<feature type="domain" description="CdaR GGDEF-like" evidence="3">
    <location>
        <begin position="291"/>
        <end position="412"/>
    </location>
</feature>
<evidence type="ECO:0000259" key="3">
    <source>
        <dbReference type="Pfam" id="PF17853"/>
    </source>
</evidence>
<evidence type="ECO:0000313" key="5">
    <source>
        <dbReference type="Proteomes" id="UP001501116"/>
    </source>
</evidence>
<feature type="domain" description="PucR C-terminal helix-turn-helix" evidence="2">
    <location>
        <begin position="467"/>
        <end position="525"/>
    </location>
</feature>
<comment type="similarity">
    <text evidence="1">Belongs to the CdaR family.</text>
</comment>
<evidence type="ECO:0000259" key="2">
    <source>
        <dbReference type="Pfam" id="PF13556"/>
    </source>
</evidence>
<sequence length="525" mass="55978">MDVGRSNKAALRTVLSSLGDHLVEVLTAPRGLGVEIDDVAILDPEDPPDPRPGDLALVIGARGKAAIPAIRAAGRAGAAAVAVKSGPELAEQANEAGVALVAVRPEARWEQVEALARAVVDAARADGEADTGELLGDLFALAQTVATVTGGLVSIEDTAARVLAYSAGDEVDELRRLSILGRQGPEKYLAMLREWGIYQRLRAGEGVVRIDERPDLGIRRRIAAGIHAGSRPLGTIWVQEGATPLTEQAETALLGASRTLGPQLLRRPADPSPELRLREDLLVSLLDGRVDAQSVAEDIGADPARPALVAAFALHGTNPDRRPRRAELVHLITVHAAAYRRTAMVSVLGNRVYALLPDLGDRAEARILALAKEIVQAARRHLDLPVYAGLGGVATRLADTAASRADADRVLDAMARGRWSGDVAALADVRSEVLLSEVLSLLKEQPRIRDPRLGDLREHDAKHGGILLPAVLAYLEAFGDVRRAAAALNLHPNTVRYRVRRAEELSGISLGDPADRLLTHLQLRL</sequence>